<organism evidence="1 2">
    <name type="scientific">candidate division MSBL1 archaeon SCGC-AAA259B11</name>
    <dbReference type="NCBI Taxonomy" id="1698260"/>
    <lineage>
        <taxon>Archaea</taxon>
        <taxon>Methanobacteriati</taxon>
        <taxon>Methanobacteriota</taxon>
        <taxon>candidate division MSBL1</taxon>
    </lineage>
</organism>
<dbReference type="Proteomes" id="UP000070184">
    <property type="component" value="Unassembled WGS sequence"/>
</dbReference>
<evidence type="ECO:0000313" key="1">
    <source>
        <dbReference type="EMBL" id="KXA89288.1"/>
    </source>
</evidence>
<evidence type="ECO:0008006" key="3">
    <source>
        <dbReference type="Google" id="ProtNLM"/>
    </source>
</evidence>
<name>A0A133U516_9EURY</name>
<comment type="caution">
    <text evidence="1">The sequence shown here is derived from an EMBL/GenBank/DDBJ whole genome shotgun (WGS) entry which is preliminary data.</text>
</comment>
<proteinExistence type="predicted"/>
<gene>
    <name evidence="1" type="ORF">AKJ61_03220</name>
</gene>
<sequence>MKDFCLLRVKMKKLREGDYIETKEGLLFHIKGVLHPKDRVIAFLRYFPTEKGERERKNRRFKKIYPLDKRYKYLKKNFPKYIFYSKKIRKKIQAVPLEDIKKIYRPQEKLEEIREKKNLTSIEEKVLNFSNKIVQISGIDPHQIGVSGSILVDLHKSDSDIDLVGYGEEAGWKIHSAIKKMRDKDTDIQPYDEENGLRIAKFRWERTELPLEILAKIEMEKVLHGMVYGKDFFIRLVKDWPDIDSSYNDFEYSPKGVAKIEGLVSDDSDSIFTPNRYVLEESQTLDGNHGKVENITSYRGRFSEQAVQGDKILAYGRIEEVTCRNRKFNRMLLGKPEEYLLPIRKNLKIPKQITEK</sequence>
<protein>
    <recommendedName>
        <fullName evidence="3">Polymerase nucleotidyl transferase domain-containing protein</fullName>
    </recommendedName>
</protein>
<evidence type="ECO:0000313" key="2">
    <source>
        <dbReference type="Proteomes" id="UP000070184"/>
    </source>
</evidence>
<dbReference type="EMBL" id="LHXK01000044">
    <property type="protein sequence ID" value="KXA89288.1"/>
    <property type="molecule type" value="Genomic_DNA"/>
</dbReference>
<dbReference type="AlphaFoldDB" id="A0A133U516"/>
<keyword evidence="2" id="KW-1185">Reference proteome</keyword>
<reference evidence="1 2" key="1">
    <citation type="journal article" date="2016" name="Sci. Rep.">
        <title>Metabolic traits of an uncultured archaeal lineage -MSBL1- from brine pools of the Red Sea.</title>
        <authorList>
            <person name="Mwirichia R."/>
            <person name="Alam I."/>
            <person name="Rashid M."/>
            <person name="Vinu M."/>
            <person name="Ba-Alawi W."/>
            <person name="Anthony Kamau A."/>
            <person name="Kamanda Ngugi D."/>
            <person name="Goker M."/>
            <person name="Klenk H.P."/>
            <person name="Bajic V."/>
            <person name="Stingl U."/>
        </authorList>
    </citation>
    <scope>NUCLEOTIDE SEQUENCE [LARGE SCALE GENOMIC DNA]</scope>
    <source>
        <strain evidence="1">SCGC-AAA259B11</strain>
    </source>
</reference>
<accession>A0A133U516</accession>